<accession>A0A0F9CXY2</accession>
<dbReference type="GO" id="GO:0000160">
    <property type="term" value="P:phosphorelay signal transduction system"/>
    <property type="evidence" value="ECO:0007669"/>
    <property type="project" value="InterPro"/>
</dbReference>
<dbReference type="InterPro" id="IPR008207">
    <property type="entry name" value="Sig_transdc_His_kin_Hpt_dom"/>
</dbReference>
<reference evidence="2" key="1">
    <citation type="journal article" date="2015" name="Nature">
        <title>Complex archaea that bridge the gap between prokaryotes and eukaryotes.</title>
        <authorList>
            <person name="Spang A."/>
            <person name="Saw J.H."/>
            <person name="Jorgensen S.L."/>
            <person name="Zaremba-Niedzwiedzka K."/>
            <person name="Martijn J."/>
            <person name="Lind A.E."/>
            <person name="van Eijk R."/>
            <person name="Schleper C."/>
            <person name="Guy L."/>
            <person name="Ettema T.J."/>
        </authorList>
    </citation>
    <scope>NUCLEOTIDE SEQUENCE</scope>
</reference>
<feature type="domain" description="HPt" evidence="1">
    <location>
        <begin position="35"/>
        <end position="131"/>
    </location>
</feature>
<comment type="caution">
    <text evidence="2">The sequence shown here is derived from an EMBL/GenBank/DDBJ whole genome shotgun (WGS) entry which is preliminary data.</text>
</comment>
<sequence>MKANSNDIANYSEEKAQEENMVFDKNEALEIIEDDEEFLKELAEIFINDAPEQMSEIKEAVYSRNSKDLTSSAHKLKGAVACFGEKAAFKATWKLEIMGRENRLDDVEETYEVLVREAERLVNALREFVRN</sequence>
<dbReference type="Pfam" id="PF01627">
    <property type="entry name" value="Hpt"/>
    <property type="match status" value="1"/>
</dbReference>
<evidence type="ECO:0000313" key="2">
    <source>
        <dbReference type="EMBL" id="KKL54213.1"/>
    </source>
</evidence>
<evidence type="ECO:0000259" key="1">
    <source>
        <dbReference type="PROSITE" id="PS50894"/>
    </source>
</evidence>
<dbReference type="SMART" id="SM00073">
    <property type="entry name" value="HPT"/>
    <property type="match status" value="1"/>
</dbReference>
<protein>
    <recommendedName>
        <fullName evidence="1">HPt domain-containing protein</fullName>
    </recommendedName>
</protein>
<dbReference type="SUPFAM" id="SSF47226">
    <property type="entry name" value="Histidine-containing phosphotransfer domain, HPT domain"/>
    <property type="match status" value="1"/>
</dbReference>
<dbReference type="EMBL" id="LAZR01031278">
    <property type="protein sequence ID" value="KKL54213.1"/>
    <property type="molecule type" value="Genomic_DNA"/>
</dbReference>
<dbReference type="PROSITE" id="PS50894">
    <property type="entry name" value="HPT"/>
    <property type="match status" value="1"/>
</dbReference>
<name>A0A0F9CXY2_9ZZZZ</name>
<proteinExistence type="predicted"/>
<dbReference type="InterPro" id="IPR036641">
    <property type="entry name" value="HPT_dom_sf"/>
</dbReference>
<dbReference type="AlphaFoldDB" id="A0A0F9CXY2"/>
<gene>
    <name evidence="2" type="ORF">LCGC14_2267660</name>
</gene>
<dbReference type="Gene3D" id="1.20.120.160">
    <property type="entry name" value="HPT domain"/>
    <property type="match status" value="1"/>
</dbReference>
<organism evidence="2">
    <name type="scientific">marine sediment metagenome</name>
    <dbReference type="NCBI Taxonomy" id="412755"/>
    <lineage>
        <taxon>unclassified sequences</taxon>
        <taxon>metagenomes</taxon>
        <taxon>ecological metagenomes</taxon>
    </lineage>
</organism>